<dbReference type="Proteomes" id="UP000321570">
    <property type="component" value="Unassembled WGS sequence"/>
</dbReference>
<evidence type="ECO:0000313" key="2">
    <source>
        <dbReference type="Proteomes" id="UP000321570"/>
    </source>
</evidence>
<evidence type="ECO:0000313" key="1">
    <source>
        <dbReference type="EMBL" id="VUZ42661.1"/>
    </source>
</evidence>
<feature type="non-terminal residue" evidence="1">
    <location>
        <position position="63"/>
    </location>
</feature>
<sequence>MLTSPATPIVEGIVPSEQYVISHLQQEHLRVVGGNSKESEDFNLTRIYQNCARVPDLGRTAPS</sequence>
<organism evidence="1 2">
    <name type="scientific">Hymenolepis diminuta</name>
    <name type="common">Rat tapeworm</name>
    <dbReference type="NCBI Taxonomy" id="6216"/>
    <lineage>
        <taxon>Eukaryota</taxon>
        <taxon>Metazoa</taxon>
        <taxon>Spiralia</taxon>
        <taxon>Lophotrochozoa</taxon>
        <taxon>Platyhelminthes</taxon>
        <taxon>Cestoda</taxon>
        <taxon>Eucestoda</taxon>
        <taxon>Cyclophyllidea</taxon>
        <taxon>Hymenolepididae</taxon>
        <taxon>Hymenolepis</taxon>
    </lineage>
</organism>
<dbReference type="AlphaFoldDB" id="A0A564Y5Y9"/>
<protein>
    <submittedName>
        <fullName evidence="1">Uncharacterized protein</fullName>
    </submittedName>
</protein>
<proteinExistence type="predicted"/>
<gene>
    <name evidence="1" type="ORF">WMSIL1_LOCUS3060</name>
</gene>
<name>A0A564Y5Y9_HYMDI</name>
<dbReference type="EMBL" id="CABIJS010000089">
    <property type="protein sequence ID" value="VUZ42661.1"/>
    <property type="molecule type" value="Genomic_DNA"/>
</dbReference>
<keyword evidence="2" id="KW-1185">Reference proteome</keyword>
<accession>A0A564Y5Y9</accession>
<reference evidence="1 2" key="1">
    <citation type="submission" date="2019-07" db="EMBL/GenBank/DDBJ databases">
        <authorList>
            <person name="Jastrzebski P J."/>
            <person name="Paukszto L."/>
            <person name="Jastrzebski P J."/>
        </authorList>
    </citation>
    <scope>NUCLEOTIDE SEQUENCE [LARGE SCALE GENOMIC DNA]</scope>
    <source>
        <strain evidence="1 2">WMS-il1</strain>
    </source>
</reference>